<accession>A0A5E4ADF8</accession>
<dbReference type="AlphaFoldDB" id="A0A5E4ADF8"/>
<gene>
    <name evidence="2" type="ORF">GHT09_004313</name>
    <name evidence="3" type="ORF">MONAX_5E010506</name>
</gene>
<name>A0A5E4ADF8_MARMO</name>
<reference evidence="2" key="2">
    <citation type="submission" date="2020-08" db="EMBL/GenBank/DDBJ databases">
        <authorList>
            <person name="Shumante A."/>
            <person name="Zimin A.V."/>
            <person name="Puiu D."/>
            <person name="Salzberg S.L."/>
        </authorList>
    </citation>
    <scope>NUCLEOTIDE SEQUENCE</scope>
    <source>
        <strain evidence="2">WC2-LM</strain>
        <tissue evidence="2">Liver</tissue>
    </source>
</reference>
<evidence type="ECO:0000313" key="2">
    <source>
        <dbReference type="EMBL" id="KAF7484286.1"/>
    </source>
</evidence>
<proteinExistence type="predicted"/>
<dbReference type="EMBL" id="CABDUW010000043">
    <property type="protein sequence ID" value="VTJ54876.1"/>
    <property type="molecule type" value="Genomic_DNA"/>
</dbReference>
<feature type="region of interest" description="Disordered" evidence="1">
    <location>
        <begin position="48"/>
        <end position="152"/>
    </location>
</feature>
<dbReference type="Proteomes" id="UP000662637">
    <property type="component" value="Unassembled WGS sequence"/>
</dbReference>
<protein>
    <submittedName>
        <fullName evidence="3">Uncharacterized protein</fullName>
    </submittedName>
</protein>
<reference evidence="3" key="1">
    <citation type="submission" date="2019-04" db="EMBL/GenBank/DDBJ databases">
        <authorList>
            <person name="Alioto T."/>
            <person name="Alioto T."/>
        </authorList>
    </citation>
    <scope>NUCLEOTIDE SEQUENCE [LARGE SCALE GENOMIC DNA]</scope>
</reference>
<feature type="compositionally biased region" description="Low complexity" evidence="1">
    <location>
        <begin position="126"/>
        <end position="143"/>
    </location>
</feature>
<evidence type="ECO:0000313" key="3">
    <source>
        <dbReference type="EMBL" id="VTJ54876.1"/>
    </source>
</evidence>
<sequence>MSSPGLSPADFPCTSPGRQLTFPLRHPLLQSPPPPFPVKQLFVLGPFRLGPKAPGSLPGPEMGLVFLDPDYGIQFPLPSDPGVQAPSPPPSDPGVQAPSPSSLRPRGPGPQPLLPETQGSRPPAPSSLRPRGPGPSPSSLRPRGPGPQPPPP</sequence>
<evidence type="ECO:0000256" key="1">
    <source>
        <dbReference type="SAM" id="MobiDB-lite"/>
    </source>
</evidence>
<dbReference type="EMBL" id="WJEC01000289">
    <property type="protein sequence ID" value="KAF7484286.1"/>
    <property type="molecule type" value="Genomic_DNA"/>
</dbReference>
<organism evidence="3">
    <name type="scientific">Marmota monax</name>
    <name type="common">Woodchuck</name>
    <dbReference type="NCBI Taxonomy" id="9995"/>
    <lineage>
        <taxon>Eukaryota</taxon>
        <taxon>Metazoa</taxon>
        <taxon>Chordata</taxon>
        <taxon>Craniata</taxon>
        <taxon>Vertebrata</taxon>
        <taxon>Euteleostomi</taxon>
        <taxon>Mammalia</taxon>
        <taxon>Eutheria</taxon>
        <taxon>Euarchontoglires</taxon>
        <taxon>Glires</taxon>
        <taxon>Rodentia</taxon>
        <taxon>Sciuromorpha</taxon>
        <taxon>Sciuridae</taxon>
        <taxon>Xerinae</taxon>
        <taxon>Marmotini</taxon>
        <taxon>Marmota</taxon>
    </lineage>
</organism>
<feature type="region of interest" description="Disordered" evidence="1">
    <location>
        <begin position="1"/>
        <end position="35"/>
    </location>
</feature>